<name>A0ABN7ULH1_GIGMA</name>
<comment type="caution">
    <text evidence="1">The sequence shown here is derived from an EMBL/GenBank/DDBJ whole genome shotgun (WGS) entry which is preliminary data.</text>
</comment>
<feature type="non-terminal residue" evidence="1">
    <location>
        <position position="1"/>
    </location>
</feature>
<evidence type="ECO:0000313" key="1">
    <source>
        <dbReference type="EMBL" id="CAG8626228.1"/>
    </source>
</evidence>
<reference evidence="1 2" key="1">
    <citation type="submission" date="2021-06" db="EMBL/GenBank/DDBJ databases">
        <authorList>
            <person name="Kallberg Y."/>
            <person name="Tangrot J."/>
            <person name="Rosling A."/>
        </authorList>
    </citation>
    <scope>NUCLEOTIDE SEQUENCE [LARGE SCALE GENOMIC DNA]</scope>
    <source>
        <strain evidence="1 2">120-4 pot B 10/14</strain>
    </source>
</reference>
<dbReference type="EMBL" id="CAJVQB010004080">
    <property type="protein sequence ID" value="CAG8626228.1"/>
    <property type="molecule type" value="Genomic_DNA"/>
</dbReference>
<evidence type="ECO:0000313" key="2">
    <source>
        <dbReference type="Proteomes" id="UP000789901"/>
    </source>
</evidence>
<protein>
    <submittedName>
        <fullName evidence="1">11082_t:CDS:1</fullName>
    </submittedName>
</protein>
<accession>A0ABN7ULH1</accession>
<keyword evidence="2" id="KW-1185">Reference proteome</keyword>
<organism evidence="1 2">
    <name type="scientific">Gigaspora margarita</name>
    <dbReference type="NCBI Taxonomy" id="4874"/>
    <lineage>
        <taxon>Eukaryota</taxon>
        <taxon>Fungi</taxon>
        <taxon>Fungi incertae sedis</taxon>
        <taxon>Mucoromycota</taxon>
        <taxon>Glomeromycotina</taxon>
        <taxon>Glomeromycetes</taxon>
        <taxon>Diversisporales</taxon>
        <taxon>Gigasporaceae</taxon>
        <taxon>Gigaspora</taxon>
    </lineage>
</organism>
<dbReference type="Proteomes" id="UP000789901">
    <property type="component" value="Unassembled WGS sequence"/>
</dbReference>
<sequence>TIYVLPTTQARTTTAQVIKSIHNTGIIIRNNNWPTPTTLIGTSVNAALKQIPKANMLKEQFNKAHVYTWEQMTDLWNARTIEWSEIPNNTHHIPRGCKPRWIGKITPHLQNLLDTNSIVLKTPNPYYTKQQKLLKGHWNIHANTLQLSLCEECEMKDDTLNLKTCMRKININSLQRIMVDNNKMLRGHLDSIVNIRLESRNSNTRKNNTVTITGTGRTQRQHDLIRGLIKNQTTSQSLIKIAQTLATQRELNITITTNKHQASTNNSLEK</sequence>
<gene>
    <name evidence="1" type="ORF">GMARGA_LOCUS8092</name>
</gene>
<proteinExistence type="predicted"/>